<name>A0A0X3TL67_9RHOB</name>
<evidence type="ECO:0000313" key="3">
    <source>
        <dbReference type="Proteomes" id="UP000053791"/>
    </source>
</evidence>
<evidence type="ECO:0000256" key="1">
    <source>
        <dbReference type="SAM" id="Phobius"/>
    </source>
</evidence>
<keyword evidence="1" id="KW-1133">Transmembrane helix</keyword>
<keyword evidence="3" id="KW-1185">Reference proteome</keyword>
<comment type="caution">
    <text evidence="2">The sequence shown here is derived from an EMBL/GenBank/DDBJ whole genome shotgun (WGS) entry which is preliminary data.</text>
</comment>
<sequence>MGLRYDFDIFTILPDEVFENEKLLEMLRESGIQQGTTKNKVALFRDVKTADALRRASPGIRRLFVNSGFGLNTYDSGVPDGFYPAEDEAVRNRIIRQFIKNMKETPLTGEYCGEFDISEFLSYILAARPFPATDSRRRSREPVDTGADPAHPARRVALYRIGFAVGLAVLAFAAIKLVEAMF</sequence>
<dbReference type="AlphaFoldDB" id="A0A0X3TL67"/>
<proteinExistence type="predicted"/>
<dbReference type="STRING" id="1685379.AVO45_11885"/>
<gene>
    <name evidence="2" type="ORF">AVO45_11885</name>
</gene>
<dbReference type="EMBL" id="LQBQ01000035">
    <property type="protein sequence ID" value="KUJ76483.1"/>
    <property type="molecule type" value="Genomic_DNA"/>
</dbReference>
<evidence type="ECO:0000313" key="2">
    <source>
        <dbReference type="EMBL" id="KUJ76483.1"/>
    </source>
</evidence>
<protein>
    <submittedName>
        <fullName evidence="2">Uncharacterized protein</fullName>
    </submittedName>
</protein>
<dbReference type="Proteomes" id="UP000053791">
    <property type="component" value="Unassembled WGS sequence"/>
</dbReference>
<feature type="transmembrane region" description="Helical" evidence="1">
    <location>
        <begin position="157"/>
        <end position="178"/>
    </location>
</feature>
<reference evidence="2 3" key="1">
    <citation type="submission" date="2015-12" db="EMBL/GenBank/DDBJ databases">
        <authorList>
            <person name="Shamseldin A."/>
            <person name="Moawad H."/>
            <person name="Abd El-Rahim W.M."/>
            <person name="Sadowsky M.J."/>
        </authorList>
    </citation>
    <scope>NUCLEOTIDE SEQUENCE [LARGE SCALE GENOMIC DNA]</scope>
    <source>
        <strain evidence="2 3">ZGT118</strain>
    </source>
</reference>
<keyword evidence="1" id="KW-0472">Membrane</keyword>
<keyword evidence="1" id="KW-0812">Transmembrane</keyword>
<accession>A0A0X3TL67</accession>
<organism evidence="2 3">
    <name type="scientific">Ruegeria marisrubri</name>
    <dbReference type="NCBI Taxonomy" id="1685379"/>
    <lineage>
        <taxon>Bacteria</taxon>
        <taxon>Pseudomonadati</taxon>
        <taxon>Pseudomonadota</taxon>
        <taxon>Alphaproteobacteria</taxon>
        <taxon>Rhodobacterales</taxon>
        <taxon>Roseobacteraceae</taxon>
        <taxon>Ruegeria</taxon>
    </lineage>
</organism>